<dbReference type="GO" id="GO:0005840">
    <property type="term" value="C:ribosome"/>
    <property type="evidence" value="ECO:0007669"/>
    <property type="project" value="UniProtKB-KW"/>
</dbReference>
<dbReference type="InterPro" id="IPR000473">
    <property type="entry name" value="Ribosomal_bL36"/>
</dbReference>
<sequence>MKVRSSVKKMCEFCKTVKRRGRVYVLCSANPKNTSNDRECQHLQVKVHCLLFGIAKAISTDTSLETVSSEMSFKQEIPAAYNWRVSLASALTKKQFPSLIYGGRVGLASLLSR</sequence>
<evidence type="ECO:0000256" key="4">
    <source>
        <dbReference type="RuleBase" id="RU000570"/>
    </source>
</evidence>
<evidence type="ECO:0000256" key="1">
    <source>
        <dbReference type="ARBA" id="ARBA00007645"/>
    </source>
</evidence>
<dbReference type="GO" id="GO:1990904">
    <property type="term" value="C:ribonucleoprotein complex"/>
    <property type="evidence" value="ECO:0007669"/>
    <property type="project" value="UniProtKB-KW"/>
</dbReference>
<keyword evidence="2 4" id="KW-0689">Ribosomal protein</keyword>
<dbReference type="PANTHER" id="PTHR18804:SF16">
    <property type="entry name" value="RIBOSOMAL PROTEIN"/>
    <property type="match status" value="1"/>
</dbReference>
<dbReference type="GO" id="GO:0006412">
    <property type="term" value="P:translation"/>
    <property type="evidence" value="ECO:0007669"/>
    <property type="project" value="InterPro"/>
</dbReference>
<dbReference type="OrthoDB" id="10265903at2759"/>
<dbReference type="Proteomes" id="UP000631114">
    <property type="component" value="Unassembled WGS sequence"/>
</dbReference>
<gene>
    <name evidence="5" type="ORF">IFM89_021393</name>
</gene>
<keyword evidence="6" id="KW-1185">Reference proteome</keyword>
<dbReference type="PANTHER" id="PTHR18804">
    <property type="entry name" value="RIBOSOMAL PROTEIN"/>
    <property type="match status" value="1"/>
</dbReference>
<accession>A0A835M0C6</accession>
<dbReference type="AlphaFoldDB" id="A0A835M0C6"/>
<dbReference type="SUPFAM" id="SSF57840">
    <property type="entry name" value="Ribosomal protein L36"/>
    <property type="match status" value="1"/>
</dbReference>
<dbReference type="NCBIfam" id="TIGR01022">
    <property type="entry name" value="rpmJ_bact"/>
    <property type="match status" value="1"/>
</dbReference>
<dbReference type="Pfam" id="PF00444">
    <property type="entry name" value="Ribosomal_L36"/>
    <property type="match status" value="1"/>
</dbReference>
<dbReference type="HAMAP" id="MF_00251">
    <property type="entry name" value="Ribosomal_bL36"/>
    <property type="match status" value="1"/>
</dbReference>
<name>A0A835M0C6_9MAGN</name>
<dbReference type="EMBL" id="JADFTS010000003">
    <property type="protein sequence ID" value="KAF9614963.1"/>
    <property type="molecule type" value="Genomic_DNA"/>
</dbReference>
<evidence type="ECO:0000256" key="3">
    <source>
        <dbReference type="ARBA" id="ARBA00023274"/>
    </source>
</evidence>
<proteinExistence type="inferred from homology"/>
<organism evidence="5 6">
    <name type="scientific">Coptis chinensis</name>
    <dbReference type="NCBI Taxonomy" id="261450"/>
    <lineage>
        <taxon>Eukaryota</taxon>
        <taxon>Viridiplantae</taxon>
        <taxon>Streptophyta</taxon>
        <taxon>Embryophyta</taxon>
        <taxon>Tracheophyta</taxon>
        <taxon>Spermatophyta</taxon>
        <taxon>Magnoliopsida</taxon>
        <taxon>Ranunculales</taxon>
        <taxon>Ranunculaceae</taxon>
        <taxon>Coptidoideae</taxon>
        <taxon>Coptis</taxon>
    </lineage>
</organism>
<comment type="caution">
    <text evidence="5">The sequence shown here is derived from an EMBL/GenBank/DDBJ whole genome shotgun (WGS) entry which is preliminary data.</text>
</comment>
<evidence type="ECO:0000313" key="6">
    <source>
        <dbReference type="Proteomes" id="UP000631114"/>
    </source>
</evidence>
<evidence type="ECO:0000313" key="5">
    <source>
        <dbReference type="EMBL" id="KAF9614963.1"/>
    </source>
</evidence>
<protein>
    <recommendedName>
        <fullName evidence="4">Ribosomal protein</fullName>
    </recommendedName>
</protein>
<dbReference type="GO" id="GO:0003735">
    <property type="term" value="F:structural constituent of ribosome"/>
    <property type="evidence" value="ECO:0007669"/>
    <property type="project" value="InterPro"/>
</dbReference>
<dbReference type="InterPro" id="IPR035977">
    <property type="entry name" value="Ribosomal_bL36_sp"/>
</dbReference>
<dbReference type="InterPro" id="IPR052010">
    <property type="entry name" value="Ribosomal_LSU_bL36"/>
</dbReference>
<keyword evidence="3 4" id="KW-0687">Ribonucleoprotein</keyword>
<reference evidence="5 6" key="1">
    <citation type="submission" date="2020-10" db="EMBL/GenBank/DDBJ databases">
        <title>The Coptis chinensis genome and diversification of protoberbering-type alkaloids.</title>
        <authorList>
            <person name="Wang B."/>
            <person name="Shu S."/>
            <person name="Song C."/>
            <person name="Liu Y."/>
        </authorList>
    </citation>
    <scope>NUCLEOTIDE SEQUENCE [LARGE SCALE GENOMIC DNA]</scope>
    <source>
        <strain evidence="5">HL-2020</strain>
        <tissue evidence="5">Leaf</tissue>
    </source>
</reference>
<comment type="similarity">
    <text evidence="1 4">Belongs to the bacterial ribosomal protein bL36 family.</text>
</comment>
<evidence type="ECO:0000256" key="2">
    <source>
        <dbReference type="ARBA" id="ARBA00022980"/>
    </source>
</evidence>